<keyword evidence="4" id="KW-1185">Reference proteome</keyword>
<evidence type="ECO:0000313" key="4">
    <source>
        <dbReference type="Proteomes" id="UP000799428"/>
    </source>
</evidence>
<feature type="compositionally biased region" description="Acidic residues" evidence="1">
    <location>
        <begin position="110"/>
        <end position="126"/>
    </location>
</feature>
<gene>
    <name evidence="3" type="ORF">K504DRAFT_17618</name>
</gene>
<feature type="compositionally biased region" description="Polar residues" evidence="1">
    <location>
        <begin position="711"/>
        <end position="721"/>
    </location>
</feature>
<sequence length="1374" mass="154048">MATVRLGTAINIQLFQSLAFVLNTGDSKLAHLIDGDALEDEFGRLRVWAGNLGALQKGHSALDYRLRESPLLLSNTLKLLKELEENITEAIAILGGARLPYEQQPKPEANQEDDDNFFSEDEDDGTEPGAPKTELEQRFHEIVDIIDNLYKLSVRIRTPTIRSHSLKASSYRPRDPETGVDILEQYEAFDLQHTQELFRLLRAPHTDEVGDNDPIIARLSRAITLRRRQFKYWRRHRDKLGVSTVPEDVPLHPQLPIERPEASHRHDTLELHGGNPIIAVLKDAASEKTGKTMLSGTEATHHHQSLDEIVDSRSVTSYATTVRDLSGRGIDLPPPPKAAEGNKEFECPYCFIICPTRYGNGRAWRMHILQDLQPYMCTYVDCESSEQLFRSRREWSDHEGSHRKAWRCPEHPNAIYRSPSGLKDHLHCEHPDSFPEAQMNSIIKVGETSTVDTREKCPICFVQVDIIGGLHLQNHVANHLERLAAFALPRNIDDDSDGASSVASRGRSPSSRSQGLSDVSFLSDVSNKEEEDLTAVGAMSGSASLPMRDEGSSGDIKNTVGQSMISAEALGDIPDATKERLDALFAPEIVENNDFYESMFGEEPEITEHVSEQEDFKAYMLSLPGSKSIRFMRRSGWWKGFTYFEDQASALKAIDLFDMSRYPGITIKVSQRKQTVALKFSFPESEKAERRMKKAVAWSTSRHSTSDQDDSLTSPASISYNKDQDSSVDSPVLSITKIPTLRSLYRSRKLFQRDQSYAPNDAYNQLVSFCYYDITRLKVDAIVNSANRSMQITMARESLNYRVHKQAGPGLQRECKSVGKIKTGQVQITSGCDLPASYIIHASRPQYEGSKGMGKFNILAESYRASLKGAINHGIKTLAFPCLATGGCGYPSRVAARIALQEVREFLDTHKAYTFERIIFCVYSAIDEKAYKDFLPVFFPPTHGDLENATQSEPLRSRASLATQIQDADSQIDMTYQYLVDFSEKVPDFPQSVLSELSAISAAFSSLKNLFSSPQDTIKNFNGSTVSDIDLICSIMQSVSRGVVEIMEQTRYTRNSTHKSIWDYYNFHMDKNTGLDLLALLELCQNFAQVLDDILARDGIEPYEMATMRVRLGSYRLMQTGEGLKGVQDHFDEVMYTREFQRGATPSTRTNVIRMHQVISISHLYQLGELEYKPTHAIASANFNRIVHLLRDDITKVESDVIVNSTDTEFLSMGTLDRTVMKKGGPSLEEACSALGPCKEGDVKVTPGFLLPAKHIIHVIPLETYRSNTKDVLRKLYREILYTAVSLNATSIVIPTIGTGSLNYPKRDCAAVALEEIKRFLESAEPTNSLEKIIFCVFGSDDEITYKALLPIYFPPVDMNMNQALSANTNLSST</sequence>
<reference evidence="3" key="1">
    <citation type="journal article" date="2020" name="Stud. Mycol.">
        <title>101 Dothideomycetes genomes: a test case for predicting lifestyles and emergence of pathogens.</title>
        <authorList>
            <person name="Haridas S."/>
            <person name="Albert R."/>
            <person name="Binder M."/>
            <person name="Bloem J."/>
            <person name="Labutti K."/>
            <person name="Salamov A."/>
            <person name="Andreopoulos B."/>
            <person name="Baker S."/>
            <person name="Barry K."/>
            <person name="Bills G."/>
            <person name="Bluhm B."/>
            <person name="Cannon C."/>
            <person name="Castanera R."/>
            <person name="Culley D."/>
            <person name="Daum C."/>
            <person name="Ezra D."/>
            <person name="Gonzalez J."/>
            <person name="Henrissat B."/>
            <person name="Kuo A."/>
            <person name="Liang C."/>
            <person name="Lipzen A."/>
            <person name="Lutzoni F."/>
            <person name="Magnuson J."/>
            <person name="Mondo S."/>
            <person name="Nolan M."/>
            <person name="Ohm R."/>
            <person name="Pangilinan J."/>
            <person name="Park H.-J."/>
            <person name="Ramirez L."/>
            <person name="Alfaro M."/>
            <person name="Sun H."/>
            <person name="Tritt A."/>
            <person name="Yoshinaga Y."/>
            <person name="Zwiers L.-H."/>
            <person name="Turgeon B."/>
            <person name="Goodwin S."/>
            <person name="Spatafora J."/>
            <person name="Crous P."/>
            <person name="Grigoriev I."/>
        </authorList>
    </citation>
    <scope>NUCLEOTIDE SEQUENCE</scope>
    <source>
        <strain evidence="3">CBS 279.74</strain>
    </source>
</reference>
<accession>A0A6G1KR11</accession>
<feature type="region of interest" description="Disordered" evidence="1">
    <location>
        <begin position="496"/>
        <end position="524"/>
    </location>
</feature>
<proteinExistence type="predicted"/>
<dbReference type="Pfam" id="PF26082">
    <property type="entry name" value="zf-C2H2_AcuF"/>
    <property type="match status" value="1"/>
</dbReference>
<dbReference type="InterPro" id="IPR002589">
    <property type="entry name" value="Macro_dom"/>
</dbReference>
<dbReference type="CDD" id="cd00590">
    <property type="entry name" value="RRM_SF"/>
    <property type="match status" value="1"/>
</dbReference>
<feature type="region of interest" description="Disordered" evidence="1">
    <location>
        <begin position="698"/>
        <end position="728"/>
    </location>
</feature>
<dbReference type="InterPro" id="IPR043472">
    <property type="entry name" value="Macro_dom-like"/>
</dbReference>
<protein>
    <recommendedName>
        <fullName evidence="2">Macro domain-containing protein</fullName>
    </recommendedName>
</protein>
<evidence type="ECO:0000313" key="3">
    <source>
        <dbReference type="EMBL" id="KAF2715053.1"/>
    </source>
</evidence>
<dbReference type="SMART" id="SM00506">
    <property type="entry name" value="A1pp"/>
    <property type="match status" value="2"/>
</dbReference>
<name>A0A6G1KR11_9PLEO</name>
<feature type="compositionally biased region" description="Low complexity" evidence="1">
    <location>
        <begin position="498"/>
        <end position="518"/>
    </location>
</feature>
<feature type="domain" description="Macro" evidence="2">
    <location>
        <begin position="1174"/>
        <end position="1354"/>
    </location>
</feature>
<dbReference type="PANTHER" id="PTHR11106">
    <property type="entry name" value="GANGLIOSIDE INDUCED DIFFERENTIATION ASSOCIATED PROTEIN 2-RELATED"/>
    <property type="match status" value="1"/>
</dbReference>
<evidence type="ECO:0000259" key="2">
    <source>
        <dbReference type="PROSITE" id="PS51154"/>
    </source>
</evidence>
<dbReference type="EMBL" id="MU005764">
    <property type="protein sequence ID" value="KAF2715053.1"/>
    <property type="molecule type" value="Genomic_DNA"/>
</dbReference>
<evidence type="ECO:0000256" key="1">
    <source>
        <dbReference type="SAM" id="MobiDB-lite"/>
    </source>
</evidence>
<dbReference type="Gene3D" id="3.40.220.10">
    <property type="entry name" value="Leucine Aminopeptidase, subunit E, domain 1"/>
    <property type="match status" value="2"/>
</dbReference>
<dbReference type="SUPFAM" id="SSF52949">
    <property type="entry name" value="Macro domain-like"/>
    <property type="match status" value="2"/>
</dbReference>
<dbReference type="Pfam" id="PF01661">
    <property type="entry name" value="Macro"/>
    <property type="match status" value="2"/>
</dbReference>
<dbReference type="Proteomes" id="UP000799428">
    <property type="component" value="Unassembled WGS sequence"/>
</dbReference>
<feature type="domain" description="Macro" evidence="2">
    <location>
        <begin position="754"/>
        <end position="939"/>
    </location>
</feature>
<dbReference type="PANTHER" id="PTHR11106:SF27">
    <property type="entry name" value="MACRO DOMAIN-CONTAINING PROTEIN"/>
    <property type="match status" value="1"/>
</dbReference>
<organism evidence="3 4">
    <name type="scientific">Pleomassaria siparia CBS 279.74</name>
    <dbReference type="NCBI Taxonomy" id="1314801"/>
    <lineage>
        <taxon>Eukaryota</taxon>
        <taxon>Fungi</taxon>
        <taxon>Dikarya</taxon>
        <taxon>Ascomycota</taxon>
        <taxon>Pezizomycotina</taxon>
        <taxon>Dothideomycetes</taxon>
        <taxon>Pleosporomycetidae</taxon>
        <taxon>Pleosporales</taxon>
        <taxon>Pleomassariaceae</taxon>
        <taxon>Pleomassaria</taxon>
    </lineage>
</organism>
<dbReference type="PROSITE" id="PS51154">
    <property type="entry name" value="MACRO"/>
    <property type="match status" value="2"/>
</dbReference>
<feature type="region of interest" description="Disordered" evidence="1">
    <location>
        <begin position="103"/>
        <end position="134"/>
    </location>
</feature>
<dbReference type="InterPro" id="IPR058925">
    <property type="entry name" value="zf-C2H2_AcuF"/>
</dbReference>
<dbReference type="OrthoDB" id="6133115at2759"/>